<evidence type="ECO:0000256" key="1">
    <source>
        <dbReference type="SAM" id="MobiDB-lite"/>
    </source>
</evidence>
<dbReference type="EMBL" id="MU006097">
    <property type="protein sequence ID" value="KAF2838353.1"/>
    <property type="molecule type" value="Genomic_DNA"/>
</dbReference>
<protein>
    <submittedName>
        <fullName evidence="2">Uncharacterized protein</fullName>
    </submittedName>
</protein>
<organism evidence="2 3">
    <name type="scientific">Patellaria atrata CBS 101060</name>
    <dbReference type="NCBI Taxonomy" id="1346257"/>
    <lineage>
        <taxon>Eukaryota</taxon>
        <taxon>Fungi</taxon>
        <taxon>Dikarya</taxon>
        <taxon>Ascomycota</taxon>
        <taxon>Pezizomycotina</taxon>
        <taxon>Dothideomycetes</taxon>
        <taxon>Dothideomycetes incertae sedis</taxon>
        <taxon>Patellariales</taxon>
        <taxon>Patellariaceae</taxon>
        <taxon>Patellaria</taxon>
    </lineage>
</organism>
<sequence length="158" mass="17105">MSDGLPSQLLILTPLLVRPKTIQSNNFTLQEILAPISSSISVSRHAHVANLFCIAVRPHRDLCCSSTDKRITPFPSTYDVLQANPHPCTLEIAPAHGEEGTSRPCPSGSSSTRTRRALLRPEPAFFREVVGEAPRGASSRVVPIAVVDPNPKSRFKGS</sequence>
<name>A0A9P4SB39_9PEZI</name>
<dbReference type="AlphaFoldDB" id="A0A9P4SB39"/>
<comment type="caution">
    <text evidence="2">The sequence shown here is derived from an EMBL/GenBank/DDBJ whole genome shotgun (WGS) entry which is preliminary data.</text>
</comment>
<feature type="compositionally biased region" description="Low complexity" evidence="1">
    <location>
        <begin position="102"/>
        <end position="112"/>
    </location>
</feature>
<dbReference type="Proteomes" id="UP000799429">
    <property type="component" value="Unassembled WGS sequence"/>
</dbReference>
<gene>
    <name evidence="2" type="ORF">M501DRAFT_873961</name>
</gene>
<accession>A0A9P4SB39</accession>
<evidence type="ECO:0000313" key="3">
    <source>
        <dbReference type="Proteomes" id="UP000799429"/>
    </source>
</evidence>
<evidence type="ECO:0000313" key="2">
    <source>
        <dbReference type="EMBL" id="KAF2838353.1"/>
    </source>
</evidence>
<reference evidence="2" key="1">
    <citation type="journal article" date="2020" name="Stud. Mycol.">
        <title>101 Dothideomycetes genomes: a test case for predicting lifestyles and emergence of pathogens.</title>
        <authorList>
            <person name="Haridas S."/>
            <person name="Albert R."/>
            <person name="Binder M."/>
            <person name="Bloem J."/>
            <person name="Labutti K."/>
            <person name="Salamov A."/>
            <person name="Andreopoulos B."/>
            <person name="Baker S."/>
            <person name="Barry K."/>
            <person name="Bills G."/>
            <person name="Bluhm B."/>
            <person name="Cannon C."/>
            <person name="Castanera R."/>
            <person name="Culley D."/>
            <person name="Daum C."/>
            <person name="Ezra D."/>
            <person name="Gonzalez J."/>
            <person name="Henrissat B."/>
            <person name="Kuo A."/>
            <person name="Liang C."/>
            <person name="Lipzen A."/>
            <person name="Lutzoni F."/>
            <person name="Magnuson J."/>
            <person name="Mondo S."/>
            <person name="Nolan M."/>
            <person name="Ohm R."/>
            <person name="Pangilinan J."/>
            <person name="Park H.-J."/>
            <person name="Ramirez L."/>
            <person name="Alfaro M."/>
            <person name="Sun H."/>
            <person name="Tritt A."/>
            <person name="Yoshinaga Y."/>
            <person name="Zwiers L.-H."/>
            <person name="Turgeon B."/>
            <person name="Goodwin S."/>
            <person name="Spatafora J."/>
            <person name="Crous P."/>
            <person name="Grigoriev I."/>
        </authorList>
    </citation>
    <scope>NUCLEOTIDE SEQUENCE</scope>
    <source>
        <strain evidence="2">CBS 101060</strain>
    </source>
</reference>
<proteinExistence type="predicted"/>
<keyword evidence="3" id="KW-1185">Reference proteome</keyword>
<feature type="region of interest" description="Disordered" evidence="1">
    <location>
        <begin position="94"/>
        <end position="116"/>
    </location>
</feature>